<dbReference type="Gene3D" id="3.30.160.60">
    <property type="entry name" value="Classic Zinc Finger"/>
    <property type="match status" value="2"/>
</dbReference>
<evidence type="ECO:0000256" key="7">
    <source>
        <dbReference type="ARBA" id="ARBA00023242"/>
    </source>
</evidence>
<keyword evidence="2" id="KW-0479">Metal-binding</keyword>
<feature type="compositionally biased region" description="Polar residues" evidence="9">
    <location>
        <begin position="172"/>
        <end position="196"/>
    </location>
</feature>
<evidence type="ECO:0000256" key="6">
    <source>
        <dbReference type="ARBA" id="ARBA00023163"/>
    </source>
</evidence>
<keyword evidence="10" id="KW-0472">Membrane</keyword>
<dbReference type="PANTHER" id="PTHR46179">
    <property type="entry name" value="ZINC FINGER PROTEIN"/>
    <property type="match status" value="1"/>
</dbReference>
<dbReference type="InterPro" id="IPR036236">
    <property type="entry name" value="Znf_C2H2_sf"/>
</dbReference>
<evidence type="ECO:0000256" key="8">
    <source>
        <dbReference type="PROSITE-ProRule" id="PRU00042"/>
    </source>
</evidence>
<evidence type="ECO:0000256" key="2">
    <source>
        <dbReference type="ARBA" id="ARBA00022723"/>
    </source>
</evidence>
<evidence type="ECO:0000256" key="9">
    <source>
        <dbReference type="SAM" id="MobiDB-lite"/>
    </source>
</evidence>
<keyword evidence="5" id="KW-0805">Transcription regulation</keyword>
<keyword evidence="13" id="KW-1185">Reference proteome</keyword>
<evidence type="ECO:0000256" key="5">
    <source>
        <dbReference type="ARBA" id="ARBA00023015"/>
    </source>
</evidence>
<feature type="compositionally biased region" description="Polar residues" evidence="9">
    <location>
        <begin position="638"/>
        <end position="649"/>
    </location>
</feature>
<feature type="compositionally biased region" description="Polar residues" evidence="9">
    <location>
        <begin position="395"/>
        <end position="409"/>
    </location>
</feature>
<keyword evidence="6" id="KW-0804">Transcription</keyword>
<keyword evidence="3 8" id="KW-0863">Zinc-finger</keyword>
<feature type="compositionally biased region" description="Pro residues" evidence="9">
    <location>
        <begin position="474"/>
        <end position="486"/>
    </location>
</feature>
<dbReference type="InterPro" id="IPR051061">
    <property type="entry name" value="Zinc_finger_trans_reg"/>
</dbReference>
<dbReference type="PROSITE" id="PS50157">
    <property type="entry name" value="ZINC_FINGER_C2H2_2"/>
    <property type="match status" value="2"/>
</dbReference>
<feature type="transmembrane region" description="Helical" evidence="10">
    <location>
        <begin position="64"/>
        <end position="86"/>
    </location>
</feature>
<feature type="compositionally biased region" description="Basic and acidic residues" evidence="9">
    <location>
        <begin position="580"/>
        <end position="590"/>
    </location>
</feature>
<gene>
    <name evidence="12" type="ORF">CMUS01_01002</name>
</gene>
<comment type="caution">
    <text evidence="12">The sequence shown here is derived from an EMBL/GenBank/DDBJ whole genome shotgun (WGS) entry which is preliminary data.</text>
</comment>
<keyword evidence="4" id="KW-0862">Zinc</keyword>
<dbReference type="PROSITE" id="PS00028">
    <property type="entry name" value="ZINC_FINGER_C2H2_1"/>
    <property type="match status" value="2"/>
</dbReference>
<feature type="region of interest" description="Disordered" evidence="9">
    <location>
        <begin position="104"/>
        <end position="196"/>
    </location>
</feature>
<dbReference type="AlphaFoldDB" id="A0A8H6NXY0"/>
<evidence type="ECO:0000313" key="12">
    <source>
        <dbReference type="EMBL" id="KAF6844524.1"/>
    </source>
</evidence>
<evidence type="ECO:0000313" key="13">
    <source>
        <dbReference type="Proteomes" id="UP000639643"/>
    </source>
</evidence>
<protein>
    <submittedName>
        <fullName evidence="12">Zinc finger protein 2</fullName>
    </submittedName>
</protein>
<feature type="compositionally biased region" description="Polar residues" evidence="9">
    <location>
        <begin position="319"/>
        <end position="328"/>
    </location>
</feature>
<evidence type="ECO:0000259" key="11">
    <source>
        <dbReference type="PROSITE" id="PS50157"/>
    </source>
</evidence>
<keyword evidence="10" id="KW-0812">Transmembrane</keyword>
<dbReference type="InterPro" id="IPR013087">
    <property type="entry name" value="Znf_C2H2_type"/>
</dbReference>
<feature type="compositionally biased region" description="Pro residues" evidence="9">
    <location>
        <begin position="112"/>
        <end position="123"/>
    </location>
</feature>
<dbReference type="OrthoDB" id="6365676at2759"/>
<feature type="domain" description="C2H2-type" evidence="11">
    <location>
        <begin position="679"/>
        <end position="709"/>
    </location>
</feature>
<feature type="region of interest" description="Disordered" evidence="9">
    <location>
        <begin position="1"/>
        <end position="33"/>
    </location>
</feature>
<feature type="region of interest" description="Disordered" evidence="9">
    <location>
        <begin position="572"/>
        <end position="649"/>
    </location>
</feature>
<dbReference type="PANTHER" id="PTHR46179:SF13">
    <property type="entry name" value="C2H2-TYPE DOMAIN-CONTAINING PROTEIN"/>
    <property type="match status" value="1"/>
</dbReference>
<keyword evidence="7" id="KW-0539">Nucleus</keyword>
<reference evidence="12" key="1">
    <citation type="journal article" date="2020" name="Phytopathology">
        <title>Genome Sequence Resources of Colletotrichum truncatum, C. plurivorum, C. musicola, and C. sojae: Four Species Pathogenic to Soybean (Glycine max).</title>
        <authorList>
            <person name="Rogerio F."/>
            <person name="Boufleur T.R."/>
            <person name="Ciampi-Guillardi M."/>
            <person name="Sukno S.A."/>
            <person name="Thon M.R."/>
            <person name="Massola Junior N.S."/>
            <person name="Baroncelli R."/>
        </authorList>
    </citation>
    <scope>NUCLEOTIDE SEQUENCE</scope>
    <source>
        <strain evidence="12">LFN0074</strain>
    </source>
</reference>
<dbReference type="EMBL" id="WIGM01000015">
    <property type="protein sequence ID" value="KAF6844524.1"/>
    <property type="molecule type" value="Genomic_DNA"/>
</dbReference>
<accession>A0A8H6NXY0</accession>
<dbReference type="Proteomes" id="UP000639643">
    <property type="component" value="Unassembled WGS sequence"/>
</dbReference>
<evidence type="ECO:0000256" key="10">
    <source>
        <dbReference type="SAM" id="Phobius"/>
    </source>
</evidence>
<evidence type="ECO:0000256" key="1">
    <source>
        <dbReference type="ARBA" id="ARBA00004123"/>
    </source>
</evidence>
<feature type="domain" description="C2H2-type" evidence="11">
    <location>
        <begin position="653"/>
        <end position="680"/>
    </location>
</feature>
<name>A0A8H6NXY0_9PEZI</name>
<feature type="compositionally biased region" description="Polar residues" evidence="9">
    <location>
        <begin position="610"/>
        <end position="621"/>
    </location>
</feature>
<feature type="compositionally biased region" description="Low complexity" evidence="9">
    <location>
        <begin position="487"/>
        <end position="504"/>
    </location>
</feature>
<dbReference type="SUPFAM" id="SSF57667">
    <property type="entry name" value="beta-beta-alpha zinc fingers"/>
    <property type="match status" value="1"/>
</dbReference>
<dbReference type="GO" id="GO:0006357">
    <property type="term" value="P:regulation of transcription by RNA polymerase II"/>
    <property type="evidence" value="ECO:0007669"/>
    <property type="project" value="TreeGrafter"/>
</dbReference>
<evidence type="ECO:0000256" key="4">
    <source>
        <dbReference type="ARBA" id="ARBA00022833"/>
    </source>
</evidence>
<feature type="compositionally biased region" description="Polar residues" evidence="9">
    <location>
        <begin position="420"/>
        <end position="470"/>
    </location>
</feature>
<feature type="compositionally biased region" description="Low complexity" evidence="9">
    <location>
        <begin position="622"/>
        <end position="637"/>
    </location>
</feature>
<feature type="compositionally biased region" description="Basic and acidic residues" evidence="9">
    <location>
        <begin position="356"/>
        <end position="371"/>
    </location>
</feature>
<dbReference type="SMART" id="SM00355">
    <property type="entry name" value="ZnF_C2H2"/>
    <property type="match status" value="3"/>
</dbReference>
<keyword evidence="10" id="KW-1133">Transmembrane helix</keyword>
<dbReference type="GO" id="GO:0005634">
    <property type="term" value="C:nucleus"/>
    <property type="evidence" value="ECO:0007669"/>
    <property type="project" value="UniProtKB-SubCell"/>
</dbReference>
<feature type="region of interest" description="Disordered" evidence="9">
    <location>
        <begin position="250"/>
        <end position="504"/>
    </location>
</feature>
<proteinExistence type="predicted"/>
<comment type="subcellular location">
    <subcellularLocation>
        <location evidence="1">Nucleus</location>
    </subcellularLocation>
</comment>
<evidence type="ECO:0000256" key="3">
    <source>
        <dbReference type="ARBA" id="ARBA00022771"/>
    </source>
</evidence>
<feature type="compositionally biased region" description="Pro residues" evidence="9">
    <location>
        <begin position="257"/>
        <end position="272"/>
    </location>
</feature>
<feature type="compositionally biased region" description="Basic and acidic residues" evidence="9">
    <location>
        <begin position="135"/>
        <end position="151"/>
    </location>
</feature>
<sequence length="761" mass="83709">MAPPAASSEGIAAQSDLGDTDDTSSSFLEPAIDMDRIKPRREMLSHTARSALEPRREALTKGGIAGVVIGIVLIVTLAFICAYPFVIRRLRKGKRNAAANRLDTETAFAPGPVGPPGQAPPTGPGAGSQMSSKDSFGHKTDTLRGPERQSTKDMAISSQNGVDQPPSVDMAGQQQRNYTGDGSTYPPSVTTRRGTEQSFGIDRATTWKSEASFRWTPPGVELIATRADGMEYSDASHGHSATYYSPTIPSEAFGMVTPPPTDEPQSRVPPPRRSSSRGSSLKLNLFGILRRMSTKDSVPARTKGHPGQSQSVLREGLSDSPTELNGPSTRELGPGRSRQLDSPIAMPSPVSEGEADQARELEAKKFTKQKESPPIMPPPFAGPGTVNPMDIMAPSNPTEHNWHTNQQLYQIAHPPPKTTGAAQKQSEDQQLSQAPSPLDSNQLSSTTEHTSYQTYQAANPTNGPINTIQKQPTEPQPSQAPTPQSPERPFEYQQQALQQRQEQERQQQQMYQQYEQQQQVLQQQQQQNWQQAGLVNGTPVSYVNGYPTSNHQNPANTNHAVIQDVRMHDVSPQVDPTHLMPDRPNHRYSLEGEMTDPSDHSPQMPGHASSGASYQTTPNTQIDSSPSPRSDGSSDIRNSTSPYPGFQQSPRSFMCDECGRFFDQVHKLNHHKRYHERPHECTHPGCGKRFGTKTHLDRHINDKHKKTKKFHCTVSTCPYSKAGGKSFPRKDNWRRHMVNIHQVTPIGEPEPDLVDEVMGGT</sequence>
<dbReference type="GO" id="GO:0008270">
    <property type="term" value="F:zinc ion binding"/>
    <property type="evidence" value="ECO:0007669"/>
    <property type="project" value="UniProtKB-KW"/>
</dbReference>
<organism evidence="12 13">
    <name type="scientific">Colletotrichum musicola</name>
    <dbReference type="NCBI Taxonomy" id="2175873"/>
    <lineage>
        <taxon>Eukaryota</taxon>
        <taxon>Fungi</taxon>
        <taxon>Dikarya</taxon>
        <taxon>Ascomycota</taxon>
        <taxon>Pezizomycotina</taxon>
        <taxon>Sordariomycetes</taxon>
        <taxon>Hypocreomycetidae</taxon>
        <taxon>Glomerellales</taxon>
        <taxon>Glomerellaceae</taxon>
        <taxon>Colletotrichum</taxon>
        <taxon>Colletotrichum orchidearum species complex</taxon>
    </lineage>
</organism>